<dbReference type="Pfam" id="PF02519">
    <property type="entry name" value="Auxin_inducible"/>
    <property type="match status" value="1"/>
</dbReference>
<dbReference type="AlphaFoldDB" id="A0AAQ3WL59"/>
<dbReference type="Proteomes" id="UP001341281">
    <property type="component" value="Chromosome 03"/>
</dbReference>
<proteinExistence type="inferred from homology"/>
<evidence type="ECO:0000313" key="5">
    <source>
        <dbReference type="Proteomes" id="UP001341281"/>
    </source>
</evidence>
<dbReference type="PANTHER" id="PTHR31175">
    <property type="entry name" value="AUXIN-RESPONSIVE FAMILY PROTEIN"/>
    <property type="match status" value="1"/>
</dbReference>
<dbReference type="Pfam" id="PF07762">
    <property type="entry name" value="DUF1618"/>
    <property type="match status" value="1"/>
</dbReference>
<name>A0AAQ3WL59_PASNO</name>
<evidence type="ECO:0000256" key="2">
    <source>
        <dbReference type="SAM" id="MobiDB-lite"/>
    </source>
</evidence>
<accession>A0AAQ3WL59</accession>
<dbReference type="PANTHER" id="PTHR31175:SF120">
    <property type="entry name" value="OS09G0547100 PROTEIN"/>
    <property type="match status" value="1"/>
</dbReference>
<organism evidence="4 5">
    <name type="scientific">Paspalum notatum var. saurae</name>
    <dbReference type="NCBI Taxonomy" id="547442"/>
    <lineage>
        <taxon>Eukaryota</taxon>
        <taxon>Viridiplantae</taxon>
        <taxon>Streptophyta</taxon>
        <taxon>Embryophyta</taxon>
        <taxon>Tracheophyta</taxon>
        <taxon>Spermatophyta</taxon>
        <taxon>Magnoliopsida</taxon>
        <taxon>Liliopsida</taxon>
        <taxon>Poales</taxon>
        <taxon>Poaceae</taxon>
        <taxon>PACMAD clade</taxon>
        <taxon>Panicoideae</taxon>
        <taxon>Andropogonodae</taxon>
        <taxon>Paspaleae</taxon>
        <taxon>Paspalinae</taxon>
        <taxon>Paspalum</taxon>
    </lineage>
</organism>
<sequence>MISAKRMAQLAKKWQRMAALGRKRLTWGTAAKGGADECCTTSVASKGHCTVYTADGARFEVPLAWLGTAVFVELLRMSGEEFGFGGGDDGRITLPCDATAMEYAMCLLRRGASAEVEKAFLSTMAMPHHCANRVAPCVAACCCRRLMHHRPAGHDLLRLRRPPRLGPNRPLRLQGSLPRRRHHRGVLPQLQGRRSPRLLPAPRPAAAVPPRLYLSWPAGDGPLDRFFVVAAHRDAVLLQMIYPIPVPGSDFLYTAGGDGSCGPSLHRLPSLDGTMAELRGKFEDGTFSFSNQRLRRLEALDIGVLRRGDDDYALAELQIDRFAKVKVELHVLCPSRSDRWKVTNPEITIHDTEVDLETLLFNWYADTVVSVGNYLCWVDYCLGGILLCNVFDDSADLRYLPFPAKIPGMDRDIHGISWSDLYQTVGVNEDHGVLKFVMVVQGDGQMIGEKFMAESGFRVSSWTLKTTENNMSWVLDAVLESDDLWKLDAFEKLPRAPLQFPAVSMADPSIVCFVLREEGREKIVGHEYDETWSVAIDMSNMAVVSYCQYINGKDENLSPEDHRFIKFRYGYFDPFRPSELPKYLKANGARAGSPLLNEFGEPSVIVGTEKIERSVRFECSCQLRLRRGKPKNSEHAMLEEWKEKVVCGFDYIALGTICFDT</sequence>
<gene>
    <name evidence="4" type="ORF">U9M48_015083</name>
</gene>
<keyword evidence="5" id="KW-1185">Reference proteome</keyword>
<protein>
    <recommendedName>
        <fullName evidence="3">DUF1618 domain-containing protein</fullName>
    </recommendedName>
</protein>
<comment type="similarity">
    <text evidence="1">Belongs to the ARG7 family.</text>
</comment>
<dbReference type="InterPro" id="IPR003676">
    <property type="entry name" value="SAUR_fam"/>
</dbReference>
<dbReference type="GO" id="GO:0009733">
    <property type="term" value="P:response to auxin"/>
    <property type="evidence" value="ECO:0007669"/>
    <property type="project" value="InterPro"/>
</dbReference>
<evidence type="ECO:0000256" key="1">
    <source>
        <dbReference type="ARBA" id="ARBA00006974"/>
    </source>
</evidence>
<evidence type="ECO:0000259" key="3">
    <source>
        <dbReference type="Pfam" id="PF07762"/>
    </source>
</evidence>
<dbReference type="EMBL" id="CP144747">
    <property type="protein sequence ID" value="WVZ65772.1"/>
    <property type="molecule type" value="Genomic_DNA"/>
</dbReference>
<reference evidence="4 5" key="1">
    <citation type="submission" date="2024-02" db="EMBL/GenBank/DDBJ databases">
        <title>High-quality chromosome-scale genome assembly of Pensacola bahiagrass (Paspalum notatum Flugge var. saurae).</title>
        <authorList>
            <person name="Vega J.M."/>
            <person name="Podio M."/>
            <person name="Orjuela J."/>
            <person name="Siena L.A."/>
            <person name="Pessino S.C."/>
            <person name="Combes M.C."/>
            <person name="Mariac C."/>
            <person name="Albertini E."/>
            <person name="Pupilli F."/>
            <person name="Ortiz J.P.A."/>
            <person name="Leblanc O."/>
        </authorList>
    </citation>
    <scope>NUCLEOTIDE SEQUENCE [LARGE SCALE GENOMIC DNA]</scope>
    <source>
        <strain evidence="4">R1</strain>
        <tissue evidence="4">Leaf</tissue>
    </source>
</reference>
<feature type="region of interest" description="Disordered" evidence="2">
    <location>
        <begin position="158"/>
        <end position="201"/>
    </location>
</feature>
<evidence type="ECO:0000313" key="4">
    <source>
        <dbReference type="EMBL" id="WVZ65772.1"/>
    </source>
</evidence>
<dbReference type="InterPro" id="IPR011676">
    <property type="entry name" value="DUF1618"/>
</dbReference>
<feature type="domain" description="DUF1618" evidence="3">
    <location>
        <begin position="377"/>
        <end position="512"/>
    </location>
</feature>